<evidence type="ECO:0000256" key="5">
    <source>
        <dbReference type="SAM" id="MobiDB-lite"/>
    </source>
</evidence>
<dbReference type="GO" id="GO:0030170">
    <property type="term" value="F:pyridoxal phosphate binding"/>
    <property type="evidence" value="ECO:0007669"/>
    <property type="project" value="TreeGrafter"/>
</dbReference>
<dbReference type="RefSeq" id="XP_032806178.1">
    <property type="nucleotide sequence ID" value="XM_032950287.1"/>
</dbReference>
<reference evidence="8" key="1">
    <citation type="submission" date="2025-08" db="UniProtKB">
        <authorList>
            <consortium name="RefSeq"/>
        </authorList>
    </citation>
    <scope>IDENTIFICATION</scope>
    <source>
        <tissue evidence="8">Sperm</tissue>
    </source>
</reference>
<dbReference type="FunFam" id="3.40.50.1100:FF:000036">
    <property type="entry name" value="Threonine synthase like 2"/>
    <property type="match status" value="1"/>
</dbReference>
<feature type="region of interest" description="Disordered" evidence="5">
    <location>
        <begin position="458"/>
        <end position="499"/>
    </location>
</feature>
<dbReference type="InterPro" id="IPR037158">
    <property type="entry name" value="Thr_synth_N_sf"/>
</dbReference>
<evidence type="ECO:0000256" key="2">
    <source>
        <dbReference type="ARBA" id="ARBA00005517"/>
    </source>
</evidence>
<dbReference type="Gene3D" id="3.90.1380.10">
    <property type="entry name" value="Threonine synthase, N-terminal domain"/>
    <property type="match status" value="1"/>
</dbReference>
<evidence type="ECO:0000313" key="7">
    <source>
        <dbReference type="Proteomes" id="UP001318040"/>
    </source>
</evidence>
<keyword evidence="4" id="KW-0456">Lyase</keyword>
<sequence>MKYVSTRGAAAGSSFREALFSGYAVDGGLFMPEEVPRVSADTLRQWRALSYPQLVQNICSLYISPDEIPVQELGALIERALSRFAHSEVVTFKRLRDGLNVLELFHGPTMAFKDLAMCCLAQFILYFLQKEDKHVTIVVGTSGDTGGSAIASLRGAKRADVVVLLPAGRCSRVQELHMTTAMEENVHVFTVEGSSDDLDEPIRRLFADSEFSSRHGVISINSINWGRVLVQVAHHFYAYFRCTDGGGGGGGAEVEEEEMPTVEVVVPTGAAGNAAVAREQGHGGRAAGFAQRKSAGALGRDSSRTLPPGVTAGCVARRMGLPIRLLCAVNQNDVVHRALRSGDFSVDGAVKPSLASAIDIQVPYNMERVFHLCSDADTALVRDVMTRFYESGQANLPATLQTRTGSALRRPRPPSSRRWLSASAFASRSTPRSQRCAASPSAASPCAAATTGTRCSATQWHASPAGARRPPPKRNVDARTTARTTARTAARTTARTTARSARKLRLATYGAEEVFSMHTCTAVISVC</sequence>
<evidence type="ECO:0000256" key="1">
    <source>
        <dbReference type="ARBA" id="ARBA00001933"/>
    </source>
</evidence>
<dbReference type="SUPFAM" id="SSF53686">
    <property type="entry name" value="Tryptophan synthase beta subunit-like PLP-dependent enzymes"/>
    <property type="match status" value="2"/>
</dbReference>
<dbReference type="Gene3D" id="3.40.50.1100">
    <property type="match status" value="2"/>
</dbReference>
<accession>A0AAJ7SX19</accession>
<evidence type="ECO:0000313" key="8">
    <source>
        <dbReference type="RefSeq" id="XP_032806178.1"/>
    </source>
</evidence>
<name>A0AAJ7SX19_PETMA</name>
<feature type="domain" description="Threonine synthase N-terminal" evidence="6">
    <location>
        <begin position="2"/>
        <end position="80"/>
    </location>
</feature>
<keyword evidence="7" id="KW-1185">Reference proteome</keyword>
<dbReference type="InterPro" id="IPR051166">
    <property type="entry name" value="Threonine_Synthase"/>
</dbReference>
<comment type="similarity">
    <text evidence="2">Belongs to the threonine synthase family.</text>
</comment>
<dbReference type="PANTHER" id="PTHR42690:SF1">
    <property type="entry name" value="THREONINE SYNTHASE-LIKE 2"/>
    <property type="match status" value="1"/>
</dbReference>
<dbReference type="InterPro" id="IPR036052">
    <property type="entry name" value="TrpB-like_PALP_sf"/>
</dbReference>
<dbReference type="AlphaFoldDB" id="A0AAJ7SX19"/>
<gene>
    <name evidence="8" type="primary">THNSL2</name>
</gene>
<dbReference type="GO" id="GO:0016829">
    <property type="term" value="F:lyase activity"/>
    <property type="evidence" value="ECO:0007669"/>
    <property type="project" value="UniProtKB-KW"/>
</dbReference>
<dbReference type="Proteomes" id="UP001318040">
    <property type="component" value="Chromosome 9"/>
</dbReference>
<dbReference type="GO" id="GO:0009071">
    <property type="term" value="P:serine family amino acid catabolic process"/>
    <property type="evidence" value="ECO:0007669"/>
    <property type="project" value="TreeGrafter"/>
</dbReference>
<dbReference type="KEGG" id="pmrn:116940450"/>
<evidence type="ECO:0000256" key="3">
    <source>
        <dbReference type="ARBA" id="ARBA00022898"/>
    </source>
</evidence>
<keyword evidence="3" id="KW-0663">Pyridoxal phosphate</keyword>
<feature type="compositionally biased region" description="Low complexity" evidence="5">
    <location>
        <begin position="478"/>
        <end position="499"/>
    </location>
</feature>
<evidence type="ECO:0000256" key="4">
    <source>
        <dbReference type="ARBA" id="ARBA00023239"/>
    </source>
</evidence>
<dbReference type="FunFam" id="3.90.1380.10:FF:000003">
    <property type="entry name" value="THR4p Threonine synthase"/>
    <property type="match status" value="1"/>
</dbReference>
<evidence type="ECO:0000259" key="6">
    <source>
        <dbReference type="Pfam" id="PF14821"/>
    </source>
</evidence>
<dbReference type="PANTHER" id="PTHR42690">
    <property type="entry name" value="THREONINE SYNTHASE FAMILY MEMBER"/>
    <property type="match status" value="1"/>
</dbReference>
<proteinExistence type="inferred from homology"/>
<organism evidence="7 8">
    <name type="scientific">Petromyzon marinus</name>
    <name type="common">Sea lamprey</name>
    <dbReference type="NCBI Taxonomy" id="7757"/>
    <lineage>
        <taxon>Eukaryota</taxon>
        <taxon>Metazoa</taxon>
        <taxon>Chordata</taxon>
        <taxon>Craniata</taxon>
        <taxon>Vertebrata</taxon>
        <taxon>Cyclostomata</taxon>
        <taxon>Hyperoartia</taxon>
        <taxon>Petromyzontiformes</taxon>
        <taxon>Petromyzontidae</taxon>
        <taxon>Petromyzon</taxon>
    </lineage>
</organism>
<dbReference type="GO" id="GO:0046360">
    <property type="term" value="P:2-oxobutyrate biosynthetic process"/>
    <property type="evidence" value="ECO:0007669"/>
    <property type="project" value="TreeGrafter"/>
</dbReference>
<comment type="cofactor">
    <cofactor evidence="1">
        <name>pyridoxal 5'-phosphate</name>
        <dbReference type="ChEBI" id="CHEBI:597326"/>
    </cofactor>
</comment>
<dbReference type="CTD" id="55258"/>
<dbReference type="Pfam" id="PF14821">
    <property type="entry name" value="Thr_synth_N"/>
    <property type="match status" value="1"/>
</dbReference>
<dbReference type="InterPro" id="IPR029144">
    <property type="entry name" value="Thr_synth_N"/>
</dbReference>
<protein>
    <submittedName>
        <fullName evidence="8">Threonine synthase-like 2 isoform X1</fullName>
    </submittedName>
</protein>